<keyword evidence="1" id="KW-0732">Signal</keyword>
<feature type="signal peptide" evidence="1">
    <location>
        <begin position="1"/>
        <end position="24"/>
    </location>
</feature>
<dbReference type="Proteomes" id="UP000218690">
    <property type="component" value="Unassembled WGS sequence"/>
</dbReference>
<evidence type="ECO:0000313" key="2">
    <source>
        <dbReference type="EMBL" id="PCC83690.1"/>
    </source>
</evidence>
<feature type="chain" id="PRO_5012336264" description="Secreted protein" evidence="1">
    <location>
        <begin position="25"/>
        <end position="192"/>
    </location>
</feature>
<evidence type="ECO:0000313" key="3">
    <source>
        <dbReference type="Proteomes" id="UP000218690"/>
    </source>
</evidence>
<comment type="caution">
    <text evidence="2">The sequence shown here is derived from an EMBL/GenBank/DDBJ whole genome shotgun (WGS) entry which is preliminary data.</text>
</comment>
<protein>
    <recommendedName>
        <fullName evidence="4">Secreted protein</fullName>
    </recommendedName>
</protein>
<gene>
    <name evidence="2" type="ORF">COM45_02790</name>
</gene>
<evidence type="ECO:0008006" key="4">
    <source>
        <dbReference type="Google" id="ProtNLM"/>
    </source>
</evidence>
<organism evidence="2 3">
    <name type="scientific">Corynebacterium accolens</name>
    <dbReference type="NCBI Taxonomy" id="38284"/>
    <lineage>
        <taxon>Bacteria</taxon>
        <taxon>Bacillati</taxon>
        <taxon>Actinomycetota</taxon>
        <taxon>Actinomycetes</taxon>
        <taxon>Mycobacteriales</taxon>
        <taxon>Corynebacteriaceae</taxon>
        <taxon>Corynebacterium</taxon>
    </lineage>
</organism>
<name>A0A2A4AN25_9CORY</name>
<sequence length="192" mass="21438">MRKFARIAAALLVAVSAATPAAQAVDGAASYRLPQRWNDDYKPGTHCATPGAQGTYVTAERMWFKQTDAASVANRNDYTVPVSHTVTDKRTQTTEVSVSVKPIGEIEKYMSNTFGFNFVHQIHWSLGQKIGPYDLEANQQGKLVWGFMMLDADSQDVRCSEDQQWVEKGAPYFVSAPYSRYSELRIDDAPVY</sequence>
<reference evidence="2 3" key="1">
    <citation type="submission" date="2017-09" db="EMBL/GenBank/DDBJ databases">
        <title>Draft Genome Sequence of Corynebacterium accolens AH4003.</title>
        <authorList>
            <person name="Chen Y."/>
            <person name="Oosthuysen W.F."/>
            <person name="Kelley S."/>
            <person name="Horswill A."/>
        </authorList>
    </citation>
    <scope>NUCLEOTIDE SEQUENCE [LARGE SCALE GENOMIC DNA]</scope>
    <source>
        <strain evidence="2 3">AH4003</strain>
    </source>
</reference>
<evidence type="ECO:0000256" key="1">
    <source>
        <dbReference type="SAM" id="SignalP"/>
    </source>
</evidence>
<dbReference type="EMBL" id="NWBP01000010">
    <property type="protein sequence ID" value="PCC83690.1"/>
    <property type="molecule type" value="Genomic_DNA"/>
</dbReference>
<proteinExistence type="predicted"/>
<dbReference type="AlphaFoldDB" id="A0A2A4AN25"/>
<accession>A0A2A4AN25</accession>